<feature type="region of interest" description="Disordered" evidence="1">
    <location>
        <begin position="1"/>
        <end position="39"/>
    </location>
</feature>
<name>A0A5P1FVX1_ASPOF</name>
<protein>
    <submittedName>
        <fullName evidence="2">Uncharacterized protein</fullName>
    </submittedName>
</protein>
<dbReference type="EMBL" id="CM007381">
    <property type="protein sequence ID" value="ONK80990.1"/>
    <property type="molecule type" value="Genomic_DNA"/>
</dbReference>
<dbReference type="Gramene" id="ONK80990">
    <property type="protein sequence ID" value="ONK80990"/>
    <property type="gene ID" value="A4U43_C01F24030"/>
</dbReference>
<evidence type="ECO:0000313" key="2">
    <source>
        <dbReference type="EMBL" id="ONK80990.1"/>
    </source>
</evidence>
<proteinExistence type="predicted"/>
<gene>
    <name evidence="2" type="ORF">A4U43_C01F24030</name>
</gene>
<sequence length="81" mass="8966">MVTSEANPGAPPLPPRQRPLLLPPPPPPPLPIPPRHCVEDVDLSGESSVDAEWMAYSGQLRNLRILKLSYCRSLNILTFKN</sequence>
<dbReference type="AlphaFoldDB" id="A0A5P1FVX1"/>
<reference evidence="3" key="1">
    <citation type="journal article" date="2017" name="Nat. Commun.">
        <title>The asparagus genome sheds light on the origin and evolution of a young Y chromosome.</title>
        <authorList>
            <person name="Harkess A."/>
            <person name="Zhou J."/>
            <person name="Xu C."/>
            <person name="Bowers J.E."/>
            <person name="Van der Hulst R."/>
            <person name="Ayyampalayam S."/>
            <person name="Mercati F."/>
            <person name="Riccardi P."/>
            <person name="McKain M.R."/>
            <person name="Kakrana A."/>
            <person name="Tang H."/>
            <person name="Ray J."/>
            <person name="Groenendijk J."/>
            <person name="Arikit S."/>
            <person name="Mathioni S.M."/>
            <person name="Nakano M."/>
            <person name="Shan H."/>
            <person name="Telgmann-Rauber A."/>
            <person name="Kanno A."/>
            <person name="Yue Z."/>
            <person name="Chen H."/>
            <person name="Li W."/>
            <person name="Chen Y."/>
            <person name="Xu X."/>
            <person name="Zhang Y."/>
            <person name="Luo S."/>
            <person name="Chen H."/>
            <person name="Gao J."/>
            <person name="Mao Z."/>
            <person name="Pires J.C."/>
            <person name="Luo M."/>
            <person name="Kudrna D."/>
            <person name="Wing R.A."/>
            <person name="Meyers B.C."/>
            <person name="Yi K."/>
            <person name="Kong H."/>
            <person name="Lavrijsen P."/>
            <person name="Sunseri F."/>
            <person name="Falavigna A."/>
            <person name="Ye Y."/>
            <person name="Leebens-Mack J.H."/>
            <person name="Chen G."/>
        </authorList>
    </citation>
    <scope>NUCLEOTIDE SEQUENCE [LARGE SCALE GENOMIC DNA]</scope>
    <source>
        <strain evidence="3">cv. DH0086</strain>
    </source>
</reference>
<accession>A0A5P1FVX1</accession>
<feature type="compositionally biased region" description="Pro residues" evidence="1">
    <location>
        <begin position="9"/>
        <end position="34"/>
    </location>
</feature>
<keyword evidence="3" id="KW-1185">Reference proteome</keyword>
<evidence type="ECO:0000313" key="3">
    <source>
        <dbReference type="Proteomes" id="UP000243459"/>
    </source>
</evidence>
<evidence type="ECO:0000256" key="1">
    <source>
        <dbReference type="SAM" id="MobiDB-lite"/>
    </source>
</evidence>
<organism evidence="2 3">
    <name type="scientific">Asparagus officinalis</name>
    <name type="common">Garden asparagus</name>
    <dbReference type="NCBI Taxonomy" id="4686"/>
    <lineage>
        <taxon>Eukaryota</taxon>
        <taxon>Viridiplantae</taxon>
        <taxon>Streptophyta</taxon>
        <taxon>Embryophyta</taxon>
        <taxon>Tracheophyta</taxon>
        <taxon>Spermatophyta</taxon>
        <taxon>Magnoliopsida</taxon>
        <taxon>Liliopsida</taxon>
        <taxon>Asparagales</taxon>
        <taxon>Asparagaceae</taxon>
        <taxon>Asparagoideae</taxon>
        <taxon>Asparagus</taxon>
    </lineage>
</organism>
<dbReference type="Proteomes" id="UP000243459">
    <property type="component" value="Chromosome 1"/>
</dbReference>